<keyword evidence="3" id="KW-1185">Reference proteome</keyword>
<dbReference type="Pfam" id="PF18974">
    <property type="entry name" value="DUF5710"/>
    <property type="match status" value="1"/>
</dbReference>
<organism evidence="2 3">
    <name type="scientific">Pseudomonas eucalypticola</name>
    <dbReference type="NCBI Taxonomy" id="2599595"/>
    <lineage>
        <taxon>Bacteria</taxon>
        <taxon>Pseudomonadati</taxon>
        <taxon>Pseudomonadota</taxon>
        <taxon>Gammaproteobacteria</taxon>
        <taxon>Pseudomonadales</taxon>
        <taxon>Pseudomonadaceae</taxon>
        <taxon>Pseudomonas</taxon>
    </lineage>
</organism>
<feature type="domain" description="DUF5710" evidence="1">
    <location>
        <begin position="4"/>
        <end position="47"/>
    </location>
</feature>
<evidence type="ECO:0000259" key="1">
    <source>
        <dbReference type="Pfam" id="PF18974"/>
    </source>
</evidence>
<evidence type="ECO:0000313" key="3">
    <source>
        <dbReference type="Proteomes" id="UP000509568"/>
    </source>
</evidence>
<dbReference type="InterPro" id="IPR043764">
    <property type="entry name" value="DUF5710"/>
</dbReference>
<accession>A0A7D5H7J3</accession>
<dbReference type="AlphaFoldDB" id="A0A7D5H7J3"/>
<gene>
    <name evidence="2" type="ORF">HWQ56_20580</name>
</gene>
<proteinExistence type="predicted"/>
<reference evidence="2 3" key="1">
    <citation type="submission" date="2020-06" db="EMBL/GenBank/DDBJ databases">
        <title>Pseudomonas eucalypticola sp. nov., an endophyte of Eucalyptus dunnii leaves with biocontrol ability of eucalyptus leaf blight.</title>
        <authorList>
            <person name="Liu Y."/>
            <person name="Song Z."/>
            <person name="Zeng H."/>
            <person name="Lu M."/>
            <person name="Wang X."/>
            <person name="Lian X."/>
            <person name="Zhang Q."/>
        </authorList>
    </citation>
    <scope>NUCLEOTIDE SEQUENCE [LARGE SCALE GENOMIC DNA]</scope>
    <source>
        <strain evidence="2 3">NP-1</strain>
    </source>
</reference>
<dbReference type="EMBL" id="CP056030">
    <property type="protein sequence ID" value="QKZ06049.1"/>
    <property type="molecule type" value="Genomic_DNA"/>
</dbReference>
<sequence length="378" mass="43114">MATRIDLAVPYEEKDEAKKFDVEWDEENRVWWTTDEGMCEALERWLPYTPTPPDVVDSLPTFEPTVDEQVFVEQLAQDCEYEEWMLLMLPEDKWGAFWRDDLKTSAATHIAEENYDGGCRFIATSIDSVLDYMRNNLIHTGAIHKESNSLLLDGPTCYGKLTIGNRTFDIELSAFCEEMVENMSSHTPIPSQNSNLSLSIFSFIDKNTAEIFKAPLIKDLAIAEQISKSLRLPLPLEAKLNRVKCSEFIDAHKSDLTMYRAIRRELERGTWPITKLINNYVKWIVARTKLAQNIPWESIADELGVKTKATIEKYAVQADQAEIDNPELLTNPTYTSLIKIGLAGDSVDYAVSHLVDAAAWEEFAYEKQVRRALKAKNS</sequence>
<dbReference type="Proteomes" id="UP000509568">
    <property type="component" value="Chromosome"/>
</dbReference>
<dbReference type="RefSeq" id="WP_176571653.1">
    <property type="nucleotide sequence ID" value="NZ_CP056030.1"/>
</dbReference>
<name>A0A7D5H7J3_9PSED</name>
<dbReference type="KEGG" id="pez:HWQ56_20580"/>
<evidence type="ECO:0000313" key="2">
    <source>
        <dbReference type="EMBL" id="QKZ06049.1"/>
    </source>
</evidence>
<protein>
    <recommendedName>
        <fullName evidence="1">DUF5710 domain-containing protein</fullName>
    </recommendedName>
</protein>